<accession>A0A919B4I2</accession>
<reference evidence="3" key="1">
    <citation type="journal article" date="2014" name="Int. J. Syst. Evol. Microbiol.">
        <title>Complete genome sequence of Corynebacterium casei LMG S-19264T (=DSM 44701T), isolated from a smear-ripened cheese.</title>
        <authorList>
            <consortium name="US DOE Joint Genome Institute (JGI-PGF)"/>
            <person name="Walter F."/>
            <person name="Albersmeier A."/>
            <person name="Kalinowski J."/>
            <person name="Ruckert C."/>
        </authorList>
    </citation>
    <scope>NUCLEOTIDE SEQUENCE</scope>
    <source>
        <strain evidence="3">JCM 4059</strain>
    </source>
</reference>
<dbReference type="InterPro" id="IPR036188">
    <property type="entry name" value="FAD/NAD-bd_sf"/>
</dbReference>
<name>A0A919B4I2_9ACTN</name>
<dbReference type="Gene3D" id="3.50.50.60">
    <property type="entry name" value="FAD/NAD(P)-binding domain"/>
    <property type="match status" value="1"/>
</dbReference>
<protein>
    <recommendedName>
        <fullName evidence="2">FAD dependent oxidoreductase domain-containing protein</fullName>
    </recommendedName>
</protein>
<evidence type="ECO:0000256" key="1">
    <source>
        <dbReference type="ARBA" id="ARBA00023002"/>
    </source>
</evidence>
<gene>
    <name evidence="3" type="ORF">GCM10010218_37460</name>
</gene>
<dbReference type="InterPro" id="IPR006076">
    <property type="entry name" value="FAD-dep_OxRdtase"/>
</dbReference>
<evidence type="ECO:0000313" key="3">
    <source>
        <dbReference type="EMBL" id="GHF52496.1"/>
    </source>
</evidence>
<dbReference type="Proteomes" id="UP000638313">
    <property type="component" value="Unassembled WGS sequence"/>
</dbReference>
<evidence type="ECO:0000259" key="2">
    <source>
        <dbReference type="Pfam" id="PF01266"/>
    </source>
</evidence>
<keyword evidence="1" id="KW-0560">Oxidoreductase</keyword>
<proteinExistence type="predicted"/>
<dbReference type="RefSeq" id="WP_229891165.1">
    <property type="nucleotide sequence ID" value="NZ_BNBD01000007.1"/>
</dbReference>
<reference evidence="3" key="2">
    <citation type="submission" date="2020-09" db="EMBL/GenBank/DDBJ databases">
        <authorList>
            <person name="Sun Q."/>
            <person name="Ohkuma M."/>
        </authorList>
    </citation>
    <scope>NUCLEOTIDE SEQUENCE</scope>
    <source>
        <strain evidence="3">JCM 4059</strain>
    </source>
</reference>
<dbReference type="AlphaFoldDB" id="A0A919B4I2"/>
<dbReference type="Gene3D" id="3.30.9.10">
    <property type="entry name" value="D-Amino Acid Oxidase, subunit A, domain 2"/>
    <property type="match status" value="1"/>
</dbReference>
<dbReference type="Pfam" id="PF01266">
    <property type="entry name" value="DAO"/>
    <property type="match status" value="1"/>
</dbReference>
<sequence>MAGVTTGVDVAVVGAGVIGCMVARELHARAPQTSLMVLDRDTPASGASRRSAGLHFPRGATERIRHMAALSHDRYAALRTRHPGVPLHPLPMTLIGAATGERALRDVYLPVARLRRAGPVPGGPVRVPEGAAAWTGEGCHYADVHGLTQFVVRRLRAGGVVFREGARVTGLRPGERDVELRLGTGEVVRAGRVVLAPGPWLAEPAWRDLVAPLGARVKKVVALHVDVAPEPGDPVVVLHDEDAFLLPLHDRGHWLFSYTCPEWDVGPDAVTGGISARNLHEAHAVLARYAPELVRHAPAGRVFCDAYGPGREPLVGPLDPAGRVVFAGAAGGSGYRLAPAIAAEAAGLLLPKKPSGVPEGMAS</sequence>
<feature type="domain" description="FAD dependent oxidoreductase" evidence="2">
    <location>
        <begin position="9"/>
        <end position="346"/>
    </location>
</feature>
<dbReference type="PANTHER" id="PTHR13847">
    <property type="entry name" value="SARCOSINE DEHYDROGENASE-RELATED"/>
    <property type="match status" value="1"/>
</dbReference>
<dbReference type="EMBL" id="BNBD01000007">
    <property type="protein sequence ID" value="GHF52496.1"/>
    <property type="molecule type" value="Genomic_DNA"/>
</dbReference>
<dbReference type="PANTHER" id="PTHR13847:SF287">
    <property type="entry name" value="FAD-DEPENDENT OXIDOREDUCTASE DOMAIN-CONTAINING PROTEIN 1"/>
    <property type="match status" value="1"/>
</dbReference>
<keyword evidence="4" id="KW-1185">Reference proteome</keyword>
<comment type="caution">
    <text evidence="3">The sequence shown here is derived from an EMBL/GenBank/DDBJ whole genome shotgun (WGS) entry which is preliminary data.</text>
</comment>
<organism evidence="3 4">
    <name type="scientific">Streptomyces mashuensis</name>
    <dbReference type="NCBI Taxonomy" id="33904"/>
    <lineage>
        <taxon>Bacteria</taxon>
        <taxon>Bacillati</taxon>
        <taxon>Actinomycetota</taxon>
        <taxon>Actinomycetes</taxon>
        <taxon>Kitasatosporales</taxon>
        <taxon>Streptomycetaceae</taxon>
        <taxon>Streptomyces</taxon>
    </lineage>
</organism>
<evidence type="ECO:0000313" key="4">
    <source>
        <dbReference type="Proteomes" id="UP000638313"/>
    </source>
</evidence>
<dbReference type="SUPFAM" id="SSF51905">
    <property type="entry name" value="FAD/NAD(P)-binding domain"/>
    <property type="match status" value="1"/>
</dbReference>
<dbReference type="GO" id="GO:0016491">
    <property type="term" value="F:oxidoreductase activity"/>
    <property type="evidence" value="ECO:0007669"/>
    <property type="project" value="UniProtKB-KW"/>
</dbReference>
<dbReference type="GO" id="GO:0005737">
    <property type="term" value="C:cytoplasm"/>
    <property type="evidence" value="ECO:0007669"/>
    <property type="project" value="TreeGrafter"/>
</dbReference>